<evidence type="ECO:0000256" key="3">
    <source>
        <dbReference type="ARBA" id="ARBA00022884"/>
    </source>
</evidence>
<dbReference type="Gene3D" id="3.40.5.10">
    <property type="entry name" value="Ribosomal protein L9, N-terminal domain"/>
    <property type="match status" value="1"/>
</dbReference>
<keyword evidence="10" id="KW-1185">Reference proteome</keyword>
<dbReference type="HAMAP" id="MF_00503">
    <property type="entry name" value="Ribosomal_bL9"/>
    <property type="match status" value="1"/>
</dbReference>
<evidence type="ECO:0000313" key="9">
    <source>
        <dbReference type="EMBL" id="QVL32503.1"/>
    </source>
</evidence>
<gene>
    <name evidence="7 9" type="primary">rplI</name>
    <name evidence="9" type="ORF">KIH39_00880</name>
</gene>
<dbReference type="PANTHER" id="PTHR21368">
    <property type="entry name" value="50S RIBOSOMAL PROTEIN L9"/>
    <property type="match status" value="1"/>
</dbReference>
<keyword evidence="4 7" id="KW-0689">Ribosomal protein</keyword>
<dbReference type="GO" id="GO:0003735">
    <property type="term" value="F:structural constituent of ribosome"/>
    <property type="evidence" value="ECO:0007669"/>
    <property type="project" value="InterPro"/>
</dbReference>
<evidence type="ECO:0000256" key="6">
    <source>
        <dbReference type="ARBA" id="ARBA00035292"/>
    </source>
</evidence>
<dbReference type="SUPFAM" id="SSF55658">
    <property type="entry name" value="L9 N-domain-like"/>
    <property type="match status" value="1"/>
</dbReference>
<protein>
    <recommendedName>
        <fullName evidence="6 7">Large ribosomal subunit protein bL9</fullName>
    </recommendedName>
</protein>
<dbReference type="InterPro" id="IPR036935">
    <property type="entry name" value="Ribosomal_bL9_N_sf"/>
</dbReference>
<keyword evidence="3 7" id="KW-0694">RNA-binding</keyword>
<dbReference type="PROSITE" id="PS00651">
    <property type="entry name" value="RIBOSOMAL_L9"/>
    <property type="match status" value="1"/>
</dbReference>
<dbReference type="InterPro" id="IPR000244">
    <property type="entry name" value="Ribosomal_bL9"/>
</dbReference>
<dbReference type="InterPro" id="IPR020594">
    <property type="entry name" value="Ribosomal_bL9_bac/chp"/>
</dbReference>
<dbReference type="Proteomes" id="UP000676194">
    <property type="component" value="Chromosome"/>
</dbReference>
<proteinExistence type="inferred from homology"/>
<dbReference type="GO" id="GO:0019843">
    <property type="term" value="F:rRNA binding"/>
    <property type="evidence" value="ECO:0007669"/>
    <property type="project" value="UniProtKB-UniRule"/>
</dbReference>
<dbReference type="InterPro" id="IPR036791">
    <property type="entry name" value="Ribosomal_bL9_C_sf"/>
</dbReference>
<dbReference type="GO" id="GO:0005840">
    <property type="term" value="C:ribosome"/>
    <property type="evidence" value="ECO:0007669"/>
    <property type="project" value="UniProtKB-KW"/>
</dbReference>
<dbReference type="InterPro" id="IPR020069">
    <property type="entry name" value="Ribosomal_bL9_C"/>
</dbReference>
<dbReference type="EMBL" id="CP074694">
    <property type="protein sequence ID" value="QVL32503.1"/>
    <property type="molecule type" value="Genomic_DNA"/>
</dbReference>
<accession>A0A8E6B5V4</accession>
<name>A0A8E6B5V4_9BACT</name>
<keyword evidence="5 7" id="KW-0687">Ribonucleoprotein</keyword>
<dbReference type="GO" id="GO:0006412">
    <property type="term" value="P:translation"/>
    <property type="evidence" value="ECO:0007669"/>
    <property type="project" value="UniProtKB-UniRule"/>
</dbReference>
<dbReference type="GO" id="GO:1990904">
    <property type="term" value="C:ribonucleoprotein complex"/>
    <property type="evidence" value="ECO:0007669"/>
    <property type="project" value="UniProtKB-KW"/>
</dbReference>
<dbReference type="InterPro" id="IPR020070">
    <property type="entry name" value="Ribosomal_bL9_N"/>
</dbReference>
<dbReference type="InterPro" id="IPR009027">
    <property type="entry name" value="Ribosomal_bL9/RNase_H1_N"/>
</dbReference>
<dbReference type="AlphaFoldDB" id="A0A8E6B5V4"/>
<reference evidence="9" key="1">
    <citation type="submission" date="2021-05" db="EMBL/GenBank/DDBJ databases">
        <title>Complete genome sequence of the cellulolytic planctomycete Telmatocola sphagniphila SP2T and characterization of the first cellulase from planctomycetes.</title>
        <authorList>
            <person name="Rakitin A.L."/>
            <person name="Beletsky A.V."/>
            <person name="Naumoff D.G."/>
            <person name="Kulichevskaya I.S."/>
            <person name="Mardanov A.V."/>
            <person name="Ravin N.V."/>
            <person name="Dedysh S.N."/>
        </authorList>
    </citation>
    <scope>NUCLEOTIDE SEQUENCE</scope>
    <source>
        <strain evidence="9">SP2T</strain>
    </source>
</reference>
<evidence type="ECO:0000256" key="7">
    <source>
        <dbReference type="HAMAP-Rule" id="MF_00503"/>
    </source>
</evidence>
<dbReference type="NCBIfam" id="TIGR00158">
    <property type="entry name" value="L9"/>
    <property type="match status" value="1"/>
</dbReference>
<dbReference type="Pfam" id="PF03948">
    <property type="entry name" value="Ribosomal_L9_C"/>
    <property type="match status" value="1"/>
</dbReference>
<feature type="domain" description="Ribosomal protein L9" evidence="8">
    <location>
        <begin position="43"/>
        <end position="70"/>
    </location>
</feature>
<dbReference type="Pfam" id="PF01281">
    <property type="entry name" value="Ribosomal_L9_N"/>
    <property type="match status" value="1"/>
</dbReference>
<comment type="function">
    <text evidence="7">Binds to the 23S rRNA.</text>
</comment>
<dbReference type="Gene3D" id="3.10.430.100">
    <property type="entry name" value="Ribosomal protein L9, C-terminal domain"/>
    <property type="match status" value="1"/>
</dbReference>
<evidence type="ECO:0000256" key="2">
    <source>
        <dbReference type="ARBA" id="ARBA00022730"/>
    </source>
</evidence>
<comment type="similarity">
    <text evidence="1 7">Belongs to the bacterial ribosomal protein bL9 family.</text>
</comment>
<dbReference type="KEGG" id="tsph:KIH39_00880"/>
<organism evidence="9 10">
    <name type="scientific">Telmatocola sphagniphila</name>
    <dbReference type="NCBI Taxonomy" id="1123043"/>
    <lineage>
        <taxon>Bacteria</taxon>
        <taxon>Pseudomonadati</taxon>
        <taxon>Planctomycetota</taxon>
        <taxon>Planctomycetia</taxon>
        <taxon>Gemmatales</taxon>
        <taxon>Gemmataceae</taxon>
    </lineage>
</organism>
<evidence type="ECO:0000313" key="10">
    <source>
        <dbReference type="Proteomes" id="UP000676194"/>
    </source>
</evidence>
<dbReference type="SUPFAM" id="SSF55653">
    <property type="entry name" value="Ribosomal protein L9 C-domain"/>
    <property type="match status" value="1"/>
</dbReference>
<sequence length="185" mass="20645">MAKDKGPKTLPQPKKKIRVRNQVRKGTHGGVQLVLVEDVAFLGKQGALVEVKPGYARNYLLPNSMAVIPSEHNLRRLERYKIRVQQAREAKVADLKSLAEQINRQARITIDAISNEEGHLFGSVGPVEISKALKGKNLMVEPDMVKMETHIKECGIYPEVKLSLGFEIETKIEVAVIPQTSSTKR</sequence>
<evidence type="ECO:0000256" key="4">
    <source>
        <dbReference type="ARBA" id="ARBA00022980"/>
    </source>
</evidence>
<evidence type="ECO:0000256" key="5">
    <source>
        <dbReference type="ARBA" id="ARBA00023274"/>
    </source>
</evidence>
<keyword evidence="2 7" id="KW-0699">rRNA-binding</keyword>
<evidence type="ECO:0000259" key="8">
    <source>
        <dbReference type="PROSITE" id="PS00651"/>
    </source>
</evidence>
<dbReference type="RefSeq" id="WP_213497395.1">
    <property type="nucleotide sequence ID" value="NZ_CP074694.1"/>
</dbReference>
<evidence type="ECO:0000256" key="1">
    <source>
        <dbReference type="ARBA" id="ARBA00010605"/>
    </source>
</evidence>